<dbReference type="AlphaFoldDB" id="A0A4R6Y1R9"/>
<accession>A0A4R6Y1R9</accession>
<evidence type="ECO:0000256" key="5">
    <source>
        <dbReference type="ARBA" id="ARBA00023186"/>
    </source>
</evidence>
<evidence type="ECO:0000256" key="2">
    <source>
        <dbReference type="ARBA" id="ARBA00008571"/>
    </source>
</evidence>
<dbReference type="PANTHER" id="PTHR39585">
    <property type="entry name" value="FAD ASSEMBLY FACTOR SDHE"/>
    <property type="match status" value="1"/>
</dbReference>
<dbReference type="EMBL" id="SNZE01000021">
    <property type="protein sequence ID" value="TDR30388.1"/>
    <property type="molecule type" value="Genomic_DNA"/>
</dbReference>
<sequence>MAHDVHFKVTDEVRRARLRWRAKRGLLENDIFMTRFFNAYEYTLTDEQVYGLDLLLDLPDNDLYELIMGRKNLVDVDPAEHVMTSEEMQLAEQVLILLKSV</sequence>
<dbReference type="Pfam" id="PF03937">
    <property type="entry name" value="Sdh5"/>
    <property type="match status" value="1"/>
</dbReference>
<name>A0A4R6Y1R9_9BURK</name>
<dbReference type="InterPro" id="IPR036714">
    <property type="entry name" value="SDH_sf"/>
</dbReference>
<dbReference type="InterPro" id="IPR005631">
    <property type="entry name" value="SDH"/>
</dbReference>
<reference evidence="6 7" key="1">
    <citation type="submission" date="2019-03" db="EMBL/GenBank/DDBJ databases">
        <title>Genomic Encyclopedia of Type Strains, Phase IV (KMG-IV): sequencing the most valuable type-strain genomes for metagenomic binning, comparative biology and taxonomic classification.</title>
        <authorList>
            <person name="Goeker M."/>
        </authorList>
    </citation>
    <scope>NUCLEOTIDE SEQUENCE [LARGE SCALE GENOMIC DNA]</scope>
    <source>
        <strain evidence="6 7">DSM 102852</strain>
    </source>
</reference>
<dbReference type="GO" id="GO:0005737">
    <property type="term" value="C:cytoplasm"/>
    <property type="evidence" value="ECO:0007669"/>
    <property type="project" value="UniProtKB-SubCell"/>
</dbReference>
<dbReference type="Gene3D" id="1.10.150.250">
    <property type="entry name" value="Flavinator of succinate dehydrogenase"/>
    <property type="match status" value="1"/>
</dbReference>
<dbReference type="InterPro" id="IPR050531">
    <property type="entry name" value="SdhE_FAD_assembly_factor"/>
</dbReference>
<evidence type="ECO:0000256" key="1">
    <source>
        <dbReference type="ARBA" id="ARBA00004496"/>
    </source>
</evidence>
<evidence type="ECO:0000256" key="4">
    <source>
        <dbReference type="ARBA" id="ARBA00022490"/>
    </source>
</evidence>
<dbReference type="PANTHER" id="PTHR39585:SF1">
    <property type="entry name" value="FAD ASSEMBLY FACTOR SDHE"/>
    <property type="match status" value="1"/>
</dbReference>
<comment type="similarity">
    <text evidence="2">Belongs to the SdhE FAD assembly factor family.</text>
</comment>
<comment type="subcellular location">
    <subcellularLocation>
        <location evidence="1">Cytoplasm</location>
    </subcellularLocation>
</comment>
<dbReference type="SUPFAM" id="SSF109910">
    <property type="entry name" value="YgfY-like"/>
    <property type="match status" value="1"/>
</dbReference>
<evidence type="ECO:0000256" key="3">
    <source>
        <dbReference type="ARBA" id="ARBA00019418"/>
    </source>
</evidence>
<gene>
    <name evidence="6" type="ORF">DFR44_1214</name>
</gene>
<dbReference type="OrthoDB" id="9180899at2"/>
<comment type="caution">
    <text evidence="6">The sequence shown here is derived from an EMBL/GenBank/DDBJ whole genome shotgun (WGS) entry which is preliminary data.</text>
</comment>
<organism evidence="6 7">
    <name type="scientific">Hydromonas duriensis</name>
    <dbReference type="NCBI Taxonomy" id="1527608"/>
    <lineage>
        <taxon>Bacteria</taxon>
        <taxon>Pseudomonadati</taxon>
        <taxon>Pseudomonadota</taxon>
        <taxon>Betaproteobacteria</taxon>
        <taxon>Burkholderiales</taxon>
        <taxon>Burkholderiaceae</taxon>
        <taxon>Hydromonas</taxon>
    </lineage>
</organism>
<dbReference type="GO" id="GO:0006105">
    <property type="term" value="P:succinate metabolic process"/>
    <property type="evidence" value="ECO:0007669"/>
    <property type="project" value="TreeGrafter"/>
</dbReference>
<dbReference type="RefSeq" id="WP_133621152.1">
    <property type="nucleotide sequence ID" value="NZ_SNZE01000021.1"/>
</dbReference>
<keyword evidence="7" id="KW-1185">Reference proteome</keyword>
<keyword evidence="5" id="KW-0143">Chaperone</keyword>
<dbReference type="Proteomes" id="UP000294480">
    <property type="component" value="Unassembled WGS sequence"/>
</dbReference>
<keyword evidence="4" id="KW-0963">Cytoplasm</keyword>
<evidence type="ECO:0000313" key="7">
    <source>
        <dbReference type="Proteomes" id="UP000294480"/>
    </source>
</evidence>
<protein>
    <recommendedName>
        <fullName evidence="3">FAD assembly factor SdhE</fullName>
    </recommendedName>
</protein>
<evidence type="ECO:0000313" key="6">
    <source>
        <dbReference type="EMBL" id="TDR30388.1"/>
    </source>
</evidence>
<proteinExistence type="inferred from homology"/>